<proteinExistence type="predicted"/>
<reference evidence="2" key="1">
    <citation type="submission" date="2022-07" db="EMBL/GenBank/DDBJ databases">
        <title>Draft genome sequence of Zalerion maritima ATCC 34329, a (micro)plastics degrading marine fungus.</title>
        <authorList>
            <person name="Paco A."/>
            <person name="Goncalves M.F.M."/>
            <person name="Rocha-Santos T.A.P."/>
            <person name="Alves A."/>
        </authorList>
    </citation>
    <scope>NUCLEOTIDE SEQUENCE</scope>
    <source>
        <strain evidence="2">ATCC 34329</strain>
    </source>
</reference>
<name>A0AAD5RWN2_9PEZI</name>
<feature type="transmembrane region" description="Helical" evidence="1">
    <location>
        <begin position="134"/>
        <end position="153"/>
    </location>
</feature>
<gene>
    <name evidence="2" type="ORF">MKZ38_004261</name>
</gene>
<dbReference type="Proteomes" id="UP001201980">
    <property type="component" value="Unassembled WGS sequence"/>
</dbReference>
<organism evidence="2 3">
    <name type="scientific">Zalerion maritima</name>
    <dbReference type="NCBI Taxonomy" id="339359"/>
    <lineage>
        <taxon>Eukaryota</taxon>
        <taxon>Fungi</taxon>
        <taxon>Dikarya</taxon>
        <taxon>Ascomycota</taxon>
        <taxon>Pezizomycotina</taxon>
        <taxon>Sordariomycetes</taxon>
        <taxon>Lulworthiomycetidae</taxon>
        <taxon>Lulworthiales</taxon>
        <taxon>Lulworthiaceae</taxon>
        <taxon>Zalerion</taxon>
    </lineage>
</organism>
<keyword evidence="3" id="KW-1185">Reference proteome</keyword>
<evidence type="ECO:0000313" key="2">
    <source>
        <dbReference type="EMBL" id="KAJ2905800.1"/>
    </source>
</evidence>
<keyword evidence="1" id="KW-1133">Transmembrane helix</keyword>
<evidence type="ECO:0000313" key="3">
    <source>
        <dbReference type="Proteomes" id="UP001201980"/>
    </source>
</evidence>
<comment type="caution">
    <text evidence="2">The sequence shown here is derived from an EMBL/GenBank/DDBJ whole genome shotgun (WGS) entry which is preliminary data.</text>
</comment>
<dbReference type="EMBL" id="JAKWBI020000024">
    <property type="protein sequence ID" value="KAJ2905800.1"/>
    <property type="molecule type" value="Genomic_DNA"/>
</dbReference>
<accession>A0AAD5RWN2</accession>
<keyword evidence="1" id="KW-0472">Membrane</keyword>
<dbReference type="AlphaFoldDB" id="A0AAD5RWN2"/>
<keyword evidence="1" id="KW-0812">Transmembrane</keyword>
<sequence length="159" mass="17532">MSQVILSIAAVGVSLITMAAPLLLASLLYQVYFPVDSEANTIDNSRDNHTATIDPALVFALILLVLPSNSLLLYPLAILLRHHFPGLVPKEMIELRNDTTQIAQWLYPEDPARVAELTAKIHDQKEAMHIARQLSWYLLLAAVATMVGAQWFYRAGGPG</sequence>
<feature type="transmembrane region" description="Helical" evidence="1">
    <location>
        <begin position="56"/>
        <end position="80"/>
    </location>
</feature>
<protein>
    <submittedName>
        <fullName evidence="2">Uncharacterized protein</fullName>
    </submittedName>
</protein>
<evidence type="ECO:0000256" key="1">
    <source>
        <dbReference type="SAM" id="Phobius"/>
    </source>
</evidence>